<evidence type="ECO:0000313" key="11">
    <source>
        <dbReference type="Proteomes" id="UP000198935"/>
    </source>
</evidence>
<evidence type="ECO:0000256" key="6">
    <source>
        <dbReference type="ARBA" id="ARBA00023326"/>
    </source>
</evidence>
<dbReference type="SUPFAM" id="SSF51445">
    <property type="entry name" value="(Trans)glycosidases"/>
    <property type="match status" value="1"/>
</dbReference>
<dbReference type="EMBL" id="FNPI01000008">
    <property type="protein sequence ID" value="SDZ24507.1"/>
    <property type="molecule type" value="Genomic_DNA"/>
</dbReference>
<reference evidence="11" key="1">
    <citation type="submission" date="2016-10" db="EMBL/GenBank/DDBJ databases">
        <authorList>
            <person name="Varghese N."/>
            <person name="Submissions S."/>
        </authorList>
    </citation>
    <scope>NUCLEOTIDE SEQUENCE [LARGE SCALE GENOMIC DNA]</scope>
    <source>
        <strain evidence="11">SP</strain>
    </source>
</reference>
<sequence length="449" mass="51670">MAIIQFPKEMKWGTATASYQIEGAADKDGRGPSIWDTFSKTPGKVVNGDNGDIACDSYHRYEEDIAIMKDLGITTYRFSFAWPRVIPNGTGDVNQAGLDFYHQFVDKLIENGIEPMATLYHWDLPQALQDKGGWDNRDTIADFVKYAELMFKEFNGKIKYWITFNEPWCISYLSNYIGAHAPGLKDLQLATNVAHHLLVAHGLTVKKYRELGVEGGQIGYAPNVEWNEPYSTRQEDIDACRRAGGWFIEWFMDPVFKGAYPPFLLDWFKEKVGVTVPVQEGDMEIISQPIDFLGINYYTGSVGRYSSEGGLFEHERVDQGYQKTDIGWNIYPEGFYNVLVYLKDNYGDIPIYITENGSCYNNEPVDGRVKDTGRIDYLKQHLTALRRAMDSGVNIKGYMTWSLLDNFEWAEGYSMRFGIVYVNYRTLERVKKDSFYWYKQTVANYFFEV</sequence>
<keyword evidence="5 9" id="KW-0326">Glycosidase</keyword>
<evidence type="ECO:0000256" key="2">
    <source>
        <dbReference type="ARBA" id="ARBA00022801"/>
    </source>
</evidence>
<keyword evidence="2 9" id="KW-0378">Hydrolase</keyword>
<keyword evidence="11" id="KW-1185">Reference proteome</keyword>
<dbReference type="PRINTS" id="PR00131">
    <property type="entry name" value="GLHYDRLASE1"/>
</dbReference>
<evidence type="ECO:0000256" key="9">
    <source>
        <dbReference type="RuleBase" id="RU361175"/>
    </source>
</evidence>
<evidence type="ECO:0000256" key="7">
    <source>
        <dbReference type="PIRSR" id="PIRSR617736-1"/>
    </source>
</evidence>
<keyword evidence="6" id="KW-0624">Polysaccharide degradation</keyword>
<dbReference type="InterPro" id="IPR017736">
    <property type="entry name" value="Glyco_hydro_1_beta-glucosidase"/>
</dbReference>
<dbReference type="Proteomes" id="UP000198935">
    <property type="component" value="Unassembled WGS sequence"/>
</dbReference>
<feature type="binding site" evidence="8">
    <location>
        <position position="121"/>
    </location>
    <ligand>
        <name>substrate</name>
    </ligand>
</feature>
<feature type="binding site" evidence="8">
    <location>
        <begin position="408"/>
        <end position="409"/>
    </location>
    <ligand>
        <name>substrate</name>
    </ligand>
</feature>
<feature type="binding site" evidence="8">
    <location>
        <position position="298"/>
    </location>
    <ligand>
        <name>substrate</name>
    </ligand>
</feature>
<dbReference type="FunFam" id="3.20.20.80:FF:000004">
    <property type="entry name" value="Beta-glucosidase 6-phospho-beta-glucosidase"/>
    <property type="match status" value="1"/>
</dbReference>
<accession>A0A1H3RFN1</accession>
<dbReference type="NCBIfam" id="TIGR03356">
    <property type="entry name" value="BGL"/>
    <property type="match status" value="1"/>
</dbReference>
<dbReference type="InterPro" id="IPR001360">
    <property type="entry name" value="Glyco_hydro_1"/>
</dbReference>
<dbReference type="GO" id="GO:0005829">
    <property type="term" value="C:cytosol"/>
    <property type="evidence" value="ECO:0007669"/>
    <property type="project" value="TreeGrafter"/>
</dbReference>
<dbReference type="PANTHER" id="PTHR10353">
    <property type="entry name" value="GLYCOSYL HYDROLASE"/>
    <property type="match status" value="1"/>
</dbReference>
<evidence type="ECO:0000256" key="4">
    <source>
        <dbReference type="ARBA" id="ARBA00023277"/>
    </source>
</evidence>
<feature type="binding site" evidence="8">
    <location>
        <position position="165"/>
    </location>
    <ligand>
        <name>substrate</name>
    </ligand>
</feature>
<evidence type="ECO:0000256" key="8">
    <source>
        <dbReference type="PIRSR" id="PIRSR617736-2"/>
    </source>
</evidence>
<evidence type="ECO:0000313" key="10">
    <source>
        <dbReference type="EMBL" id="SDZ24507.1"/>
    </source>
</evidence>
<name>A0A1H3RFN1_9BACI</name>
<comment type="catalytic activity">
    <reaction evidence="9">
        <text>Hydrolysis of terminal, non-reducing beta-D-glucosyl residues with release of beta-D-glucose.</text>
        <dbReference type="EC" id="3.2.1.21"/>
    </reaction>
</comment>
<dbReference type="Gene3D" id="3.20.20.80">
    <property type="entry name" value="Glycosidases"/>
    <property type="match status" value="1"/>
</dbReference>
<dbReference type="GO" id="GO:0008422">
    <property type="term" value="F:beta-glucosidase activity"/>
    <property type="evidence" value="ECO:0007669"/>
    <property type="project" value="UniProtKB-EC"/>
</dbReference>
<dbReference type="EC" id="3.2.1.21" evidence="9"/>
<keyword evidence="4" id="KW-0119">Carbohydrate metabolism</keyword>
<dbReference type="OrthoDB" id="9765195at2"/>
<proteinExistence type="inferred from homology"/>
<feature type="binding site" evidence="8">
    <location>
        <position position="20"/>
    </location>
    <ligand>
        <name>substrate</name>
    </ligand>
</feature>
<feature type="active site" description="Proton donor" evidence="7">
    <location>
        <position position="166"/>
    </location>
</feature>
<organism evidence="10 11">
    <name type="scientific">Evansella caseinilytica</name>
    <dbReference type="NCBI Taxonomy" id="1503961"/>
    <lineage>
        <taxon>Bacteria</taxon>
        <taxon>Bacillati</taxon>
        <taxon>Bacillota</taxon>
        <taxon>Bacilli</taxon>
        <taxon>Bacillales</taxon>
        <taxon>Bacillaceae</taxon>
        <taxon>Evansella</taxon>
    </lineage>
</organism>
<dbReference type="Pfam" id="PF00232">
    <property type="entry name" value="Glyco_hydro_1"/>
    <property type="match status" value="1"/>
</dbReference>
<dbReference type="GO" id="GO:0030245">
    <property type="term" value="P:cellulose catabolic process"/>
    <property type="evidence" value="ECO:0007669"/>
    <property type="project" value="UniProtKB-KW"/>
</dbReference>
<dbReference type="PANTHER" id="PTHR10353:SF36">
    <property type="entry name" value="LP05116P"/>
    <property type="match status" value="1"/>
</dbReference>
<dbReference type="InterPro" id="IPR017853">
    <property type="entry name" value="GH"/>
</dbReference>
<keyword evidence="3" id="KW-0136">Cellulose degradation</keyword>
<comment type="similarity">
    <text evidence="1 9">Belongs to the glycosyl hydrolase 1 family.</text>
</comment>
<evidence type="ECO:0000256" key="1">
    <source>
        <dbReference type="ARBA" id="ARBA00010838"/>
    </source>
</evidence>
<evidence type="ECO:0000256" key="3">
    <source>
        <dbReference type="ARBA" id="ARBA00023001"/>
    </source>
</evidence>
<feature type="active site" description="Nucleophile" evidence="7">
    <location>
        <position position="355"/>
    </location>
</feature>
<protein>
    <recommendedName>
        <fullName evidence="9">Beta-glucosidase</fullName>
        <ecNumber evidence="9">3.2.1.21</ecNumber>
    </recommendedName>
</protein>
<feature type="binding site" evidence="8">
    <location>
        <position position="401"/>
    </location>
    <ligand>
        <name>substrate</name>
    </ligand>
</feature>
<dbReference type="AlphaFoldDB" id="A0A1H3RFN1"/>
<dbReference type="STRING" id="1503961.SAMN05421736_10884"/>
<evidence type="ECO:0000256" key="5">
    <source>
        <dbReference type="ARBA" id="ARBA00023295"/>
    </source>
</evidence>
<gene>
    <name evidence="10" type="ORF">SAMN05421736_10884</name>
</gene>